<feature type="non-terminal residue" evidence="1">
    <location>
        <position position="1"/>
    </location>
</feature>
<dbReference type="EMBL" id="KN831960">
    <property type="protein sequence ID" value="KIO07354.1"/>
    <property type="molecule type" value="Genomic_DNA"/>
</dbReference>
<proteinExistence type="predicted"/>
<gene>
    <name evidence="1" type="ORF">M404DRAFT_136325</name>
</gene>
<dbReference type="Proteomes" id="UP000054217">
    <property type="component" value="Unassembled WGS sequence"/>
</dbReference>
<protein>
    <recommendedName>
        <fullName evidence="3">Retrotransposon gag domain-containing protein</fullName>
    </recommendedName>
</protein>
<accession>A0A0C3PH98</accession>
<reference evidence="1 2" key="1">
    <citation type="submission" date="2014-04" db="EMBL/GenBank/DDBJ databases">
        <authorList>
            <consortium name="DOE Joint Genome Institute"/>
            <person name="Kuo A."/>
            <person name="Kohler A."/>
            <person name="Costa M.D."/>
            <person name="Nagy L.G."/>
            <person name="Floudas D."/>
            <person name="Copeland A."/>
            <person name="Barry K.W."/>
            <person name="Cichocki N."/>
            <person name="Veneault-Fourrey C."/>
            <person name="LaButti K."/>
            <person name="Lindquist E.A."/>
            <person name="Lipzen A."/>
            <person name="Lundell T."/>
            <person name="Morin E."/>
            <person name="Murat C."/>
            <person name="Sun H."/>
            <person name="Tunlid A."/>
            <person name="Henrissat B."/>
            <person name="Grigoriev I.V."/>
            <person name="Hibbett D.S."/>
            <person name="Martin F."/>
            <person name="Nordberg H.P."/>
            <person name="Cantor M.N."/>
            <person name="Hua S.X."/>
        </authorList>
    </citation>
    <scope>NUCLEOTIDE SEQUENCE [LARGE SCALE GENOMIC DNA]</scope>
    <source>
        <strain evidence="1 2">Marx 270</strain>
    </source>
</reference>
<dbReference type="STRING" id="870435.A0A0C3PH98"/>
<evidence type="ECO:0008006" key="3">
    <source>
        <dbReference type="Google" id="ProtNLM"/>
    </source>
</evidence>
<evidence type="ECO:0000313" key="2">
    <source>
        <dbReference type="Proteomes" id="UP000054217"/>
    </source>
</evidence>
<sequence>IATAMETLKPFRGDEEETQDPQAFLRAFNRTMRALAISTEADKIAALQDYIAPRSEAQRWYDGLTLQQRTTWAELEKSFNSKWESLPMAEKTEETYQDELLTLKFEDDDVGKTKDINGTKVWTHVAWAKEIMRLAKAAKVEKDVGLVRIVHKKLPKVIRNLTKIRYKDFEELTREVKGLDMDKIRREKEDVDQVKSMKWSPYILGLAKL</sequence>
<name>A0A0C3PH98_PISTI</name>
<organism evidence="1 2">
    <name type="scientific">Pisolithus tinctorius Marx 270</name>
    <dbReference type="NCBI Taxonomy" id="870435"/>
    <lineage>
        <taxon>Eukaryota</taxon>
        <taxon>Fungi</taxon>
        <taxon>Dikarya</taxon>
        <taxon>Basidiomycota</taxon>
        <taxon>Agaricomycotina</taxon>
        <taxon>Agaricomycetes</taxon>
        <taxon>Agaricomycetidae</taxon>
        <taxon>Boletales</taxon>
        <taxon>Sclerodermatineae</taxon>
        <taxon>Pisolithaceae</taxon>
        <taxon>Pisolithus</taxon>
    </lineage>
</organism>
<evidence type="ECO:0000313" key="1">
    <source>
        <dbReference type="EMBL" id="KIO07354.1"/>
    </source>
</evidence>
<dbReference type="InParanoid" id="A0A0C3PH98"/>
<dbReference type="HOGENOM" id="CLU_037286_1_0_1"/>
<dbReference type="OrthoDB" id="2678560at2759"/>
<reference evidence="2" key="2">
    <citation type="submission" date="2015-01" db="EMBL/GenBank/DDBJ databases">
        <title>Evolutionary Origins and Diversification of the Mycorrhizal Mutualists.</title>
        <authorList>
            <consortium name="DOE Joint Genome Institute"/>
            <consortium name="Mycorrhizal Genomics Consortium"/>
            <person name="Kohler A."/>
            <person name="Kuo A."/>
            <person name="Nagy L.G."/>
            <person name="Floudas D."/>
            <person name="Copeland A."/>
            <person name="Barry K.W."/>
            <person name="Cichocki N."/>
            <person name="Veneault-Fourrey C."/>
            <person name="LaButti K."/>
            <person name="Lindquist E.A."/>
            <person name="Lipzen A."/>
            <person name="Lundell T."/>
            <person name="Morin E."/>
            <person name="Murat C."/>
            <person name="Riley R."/>
            <person name="Ohm R."/>
            <person name="Sun H."/>
            <person name="Tunlid A."/>
            <person name="Henrissat B."/>
            <person name="Grigoriev I.V."/>
            <person name="Hibbett D.S."/>
            <person name="Martin F."/>
        </authorList>
    </citation>
    <scope>NUCLEOTIDE SEQUENCE [LARGE SCALE GENOMIC DNA]</scope>
    <source>
        <strain evidence="2">Marx 270</strain>
    </source>
</reference>
<keyword evidence="2" id="KW-1185">Reference proteome</keyword>
<dbReference type="AlphaFoldDB" id="A0A0C3PH98"/>